<keyword evidence="3" id="KW-1185">Reference proteome</keyword>
<evidence type="ECO:0000313" key="2">
    <source>
        <dbReference type="EMBL" id="CAG8608755.1"/>
    </source>
</evidence>
<name>A0A9N9GIL8_9GLOM</name>
<dbReference type="Proteomes" id="UP000789706">
    <property type="component" value="Unassembled WGS sequence"/>
</dbReference>
<evidence type="ECO:0000256" key="1">
    <source>
        <dbReference type="SAM" id="MobiDB-lite"/>
    </source>
</evidence>
<sequence length="60" mass="6862">NILSLLKPESNFSTSSNQQDTFPSSPFVLYIILKLNQINLDFSQIQINENTNSLLDEKFV</sequence>
<accession>A0A9N9GIL8</accession>
<gene>
    <name evidence="2" type="ORF">DEBURN_LOCUS9874</name>
</gene>
<evidence type="ECO:0000313" key="3">
    <source>
        <dbReference type="Proteomes" id="UP000789706"/>
    </source>
</evidence>
<feature type="compositionally biased region" description="Polar residues" evidence="1">
    <location>
        <begin position="10"/>
        <end position="23"/>
    </location>
</feature>
<dbReference type="EMBL" id="CAJVPK010002223">
    <property type="protein sequence ID" value="CAG8608755.1"/>
    <property type="molecule type" value="Genomic_DNA"/>
</dbReference>
<organism evidence="2 3">
    <name type="scientific">Diversispora eburnea</name>
    <dbReference type="NCBI Taxonomy" id="1213867"/>
    <lineage>
        <taxon>Eukaryota</taxon>
        <taxon>Fungi</taxon>
        <taxon>Fungi incertae sedis</taxon>
        <taxon>Mucoromycota</taxon>
        <taxon>Glomeromycotina</taxon>
        <taxon>Glomeromycetes</taxon>
        <taxon>Diversisporales</taxon>
        <taxon>Diversisporaceae</taxon>
        <taxon>Diversispora</taxon>
    </lineage>
</organism>
<feature type="non-terminal residue" evidence="2">
    <location>
        <position position="1"/>
    </location>
</feature>
<comment type="caution">
    <text evidence="2">The sequence shown here is derived from an EMBL/GenBank/DDBJ whole genome shotgun (WGS) entry which is preliminary data.</text>
</comment>
<proteinExistence type="predicted"/>
<dbReference type="AlphaFoldDB" id="A0A9N9GIL8"/>
<reference evidence="2" key="1">
    <citation type="submission" date="2021-06" db="EMBL/GenBank/DDBJ databases">
        <authorList>
            <person name="Kallberg Y."/>
            <person name="Tangrot J."/>
            <person name="Rosling A."/>
        </authorList>
    </citation>
    <scope>NUCLEOTIDE SEQUENCE</scope>
    <source>
        <strain evidence="2">AZ414A</strain>
    </source>
</reference>
<protein>
    <submittedName>
        <fullName evidence="2">10352_t:CDS:1</fullName>
    </submittedName>
</protein>
<feature type="region of interest" description="Disordered" evidence="1">
    <location>
        <begin position="1"/>
        <end position="23"/>
    </location>
</feature>